<accession>A0A2P6PQS2</accession>
<reference evidence="1 2" key="1">
    <citation type="journal article" date="2018" name="Nat. Genet.">
        <title>The Rosa genome provides new insights in the design of modern roses.</title>
        <authorList>
            <person name="Bendahmane M."/>
        </authorList>
    </citation>
    <scope>NUCLEOTIDE SEQUENCE [LARGE SCALE GENOMIC DNA]</scope>
    <source>
        <strain evidence="2">cv. Old Blush</strain>
    </source>
</reference>
<dbReference type="Proteomes" id="UP000238479">
    <property type="component" value="Chromosome 6"/>
</dbReference>
<evidence type="ECO:0000313" key="2">
    <source>
        <dbReference type="Proteomes" id="UP000238479"/>
    </source>
</evidence>
<evidence type="ECO:0000313" key="1">
    <source>
        <dbReference type="EMBL" id="PRQ24274.1"/>
    </source>
</evidence>
<protein>
    <submittedName>
        <fullName evidence="1">Uncharacterized protein</fullName>
    </submittedName>
</protein>
<sequence length="55" mass="6062">MDPAATNLLVGKIIGILENEASFTAGIHDQVDEIKLDLDKRHRWKASTHIHVVGS</sequence>
<organism evidence="1 2">
    <name type="scientific">Rosa chinensis</name>
    <name type="common">China rose</name>
    <dbReference type="NCBI Taxonomy" id="74649"/>
    <lineage>
        <taxon>Eukaryota</taxon>
        <taxon>Viridiplantae</taxon>
        <taxon>Streptophyta</taxon>
        <taxon>Embryophyta</taxon>
        <taxon>Tracheophyta</taxon>
        <taxon>Spermatophyta</taxon>
        <taxon>Magnoliopsida</taxon>
        <taxon>eudicotyledons</taxon>
        <taxon>Gunneridae</taxon>
        <taxon>Pentapetalae</taxon>
        <taxon>rosids</taxon>
        <taxon>fabids</taxon>
        <taxon>Rosales</taxon>
        <taxon>Rosaceae</taxon>
        <taxon>Rosoideae</taxon>
        <taxon>Rosoideae incertae sedis</taxon>
        <taxon>Rosa</taxon>
    </lineage>
</organism>
<dbReference type="AlphaFoldDB" id="A0A2P6PQS2"/>
<comment type="caution">
    <text evidence="1">The sequence shown here is derived from an EMBL/GenBank/DDBJ whole genome shotgun (WGS) entry which is preliminary data.</text>
</comment>
<gene>
    <name evidence="1" type="ORF">RchiOBHm_Chr6g0270561</name>
</gene>
<keyword evidence="2" id="KW-1185">Reference proteome</keyword>
<proteinExistence type="predicted"/>
<name>A0A2P6PQS2_ROSCH</name>
<dbReference type="Gramene" id="PRQ24274">
    <property type="protein sequence ID" value="PRQ24274"/>
    <property type="gene ID" value="RchiOBHm_Chr6g0270561"/>
</dbReference>
<dbReference type="EMBL" id="PDCK01000044">
    <property type="protein sequence ID" value="PRQ24274.1"/>
    <property type="molecule type" value="Genomic_DNA"/>
</dbReference>